<dbReference type="Gene3D" id="3.30.870.10">
    <property type="entry name" value="Endonuclease Chain A"/>
    <property type="match status" value="1"/>
</dbReference>
<dbReference type="PANTHER" id="PTHR43856">
    <property type="entry name" value="CARDIOLIPIN HYDROLASE"/>
    <property type="match status" value="1"/>
</dbReference>
<keyword evidence="7" id="KW-0862">Zinc</keyword>
<feature type="domain" description="C3H1-type" evidence="10">
    <location>
        <begin position="49"/>
        <end position="77"/>
    </location>
</feature>
<keyword evidence="2" id="KW-0442">Lipid degradation</keyword>
<feature type="domain" description="PLD phosphodiesterase" evidence="9">
    <location>
        <begin position="151"/>
        <end position="178"/>
    </location>
</feature>
<feature type="transmembrane region" description="Helical" evidence="8">
    <location>
        <begin position="6"/>
        <end position="27"/>
    </location>
</feature>
<comment type="caution">
    <text evidence="11">The sequence shown here is derived from an EMBL/GenBank/DDBJ whole genome shotgun (WGS) entry which is preliminary data.</text>
</comment>
<dbReference type="EMBL" id="JAODUP010000217">
    <property type="protein sequence ID" value="KAK2156269.1"/>
    <property type="molecule type" value="Genomic_DNA"/>
</dbReference>
<keyword evidence="8" id="KW-0812">Transmembrane</keyword>
<evidence type="ECO:0000313" key="11">
    <source>
        <dbReference type="EMBL" id="KAK2156269.1"/>
    </source>
</evidence>
<dbReference type="Proteomes" id="UP001208570">
    <property type="component" value="Unassembled WGS sequence"/>
</dbReference>
<dbReference type="PANTHER" id="PTHR43856:SF1">
    <property type="entry name" value="MITOCHONDRIAL CARDIOLIPIN HYDROLASE"/>
    <property type="match status" value="1"/>
</dbReference>
<keyword evidence="12" id="KW-1185">Reference proteome</keyword>
<dbReference type="SMART" id="SM00155">
    <property type="entry name" value="PLDc"/>
    <property type="match status" value="1"/>
</dbReference>
<organism evidence="11 12">
    <name type="scientific">Paralvinella palmiformis</name>
    <dbReference type="NCBI Taxonomy" id="53620"/>
    <lineage>
        <taxon>Eukaryota</taxon>
        <taxon>Metazoa</taxon>
        <taxon>Spiralia</taxon>
        <taxon>Lophotrochozoa</taxon>
        <taxon>Annelida</taxon>
        <taxon>Polychaeta</taxon>
        <taxon>Sedentaria</taxon>
        <taxon>Canalipalpata</taxon>
        <taxon>Terebellida</taxon>
        <taxon>Terebelliformia</taxon>
        <taxon>Alvinellidae</taxon>
        <taxon>Paralvinella</taxon>
    </lineage>
</organism>
<keyword evidence="8" id="KW-1133">Transmembrane helix</keyword>
<keyword evidence="7" id="KW-0863">Zinc-finger</keyword>
<dbReference type="InterPro" id="IPR025202">
    <property type="entry name" value="PLD-like_dom"/>
</dbReference>
<evidence type="ECO:0000256" key="4">
    <source>
        <dbReference type="ARBA" id="ARBA00038012"/>
    </source>
</evidence>
<accession>A0AAD9JNF3</accession>
<evidence type="ECO:0000256" key="7">
    <source>
        <dbReference type="PROSITE-ProRule" id="PRU00723"/>
    </source>
</evidence>
<evidence type="ECO:0000256" key="2">
    <source>
        <dbReference type="ARBA" id="ARBA00022963"/>
    </source>
</evidence>
<name>A0AAD9JNF3_9ANNE</name>
<evidence type="ECO:0000259" key="10">
    <source>
        <dbReference type="PROSITE" id="PS50103"/>
    </source>
</evidence>
<protein>
    <recommendedName>
        <fullName evidence="5">Mitochondrial cardiolipin hydrolase</fullName>
    </recommendedName>
    <alternativeName>
        <fullName evidence="6">Mitochondrial phospholipase</fullName>
    </alternativeName>
</protein>
<evidence type="ECO:0000259" key="9">
    <source>
        <dbReference type="PROSITE" id="PS50035"/>
    </source>
</evidence>
<dbReference type="PROSITE" id="PS50103">
    <property type="entry name" value="ZF_C3H1"/>
    <property type="match status" value="1"/>
</dbReference>
<keyword evidence="7" id="KW-0479">Metal-binding</keyword>
<dbReference type="AlphaFoldDB" id="A0AAD9JNF3"/>
<dbReference type="InterPro" id="IPR001736">
    <property type="entry name" value="PLipase_D/transphosphatidylase"/>
</dbReference>
<evidence type="ECO:0000256" key="1">
    <source>
        <dbReference type="ARBA" id="ARBA00022801"/>
    </source>
</evidence>
<evidence type="ECO:0000256" key="8">
    <source>
        <dbReference type="SAM" id="Phobius"/>
    </source>
</evidence>
<feature type="zinc finger region" description="C3H1-type" evidence="7">
    <location>
        <begin position="49"/>
        <end position="77"/>
    </location>
</feature>
<sequence length="214" mass="24762">MEIRQTINVIGAMFLGTILTEIAYHIVMKWKRAKLKGNATDTVQTLFFPDREVACKDYFTQRHGCTNQRCKFAHDAHNSYGQLLRFLSCTCISLEVCVYTITCADLANILIGLHNKGVVVKIITDGEKENALGSQINRFREEGIQVRVDKSSYFMHHKFVIIDDKMLLNGSFNWTRQAVTGNHENLMVTTCPELLFEYRNEFDKLWKLYEPKVR</sequence>
<keyword evidence="8" id="KW-0472">Membrane</keyword>
<dbReference type="CDD" id="cd09171">
    <property type="entry name" value="PLDc_vPLD6_like"/>
    <property type="match status" value="1"/>
</dbReference>
<dbReference type="PROSITE" id="PS50035">
    <property type="entry name" value="PLD"/>
    <property type="match status" value="1"/>
</dbReference>
<evidence type="ECO:0000256" key="5">
    <source>
        <dbReference type="ARBA" id="ARBA00040549"/>
    </source>
</evidence>
<dbReference type="GO" id="GO:0008270">
    <property type="term" value="F:zinc ion binding"/>
    <property type="evidence" value="ECO:0007669"/>
    <property type="project" value="UniProtKB-KW"/>
</dbReference>
<dbReference type="Pfam" id="PF13091">
    <property type="entry name" value="PLDc_2"/>
    <property type="match status" value="1"/>
</dbReference>
<dbReference type="GO" id="GO:0034587">
    <property type="term" value="P:piRNA processing"/>
    <property type="evidence" value="ECO:0007669"/>
    <property type="project" value="TreeGrafter"/>
</dbReference>
<evidence type="ECO:0000313" key="12">
    <source>
        <dbReference type="Proteomes" id="UP001208570"/>
    </source>
</evidence>
<dbReference type="GO" id="GO:0016891">
    <property type="term" value="F:RNA endonuclease activity producing 5'-phosphomonoesters, hydrolytic mechanism"/>
    <property type="evidence" value="ECO:0007669"/>
    <property type="project" value="TreeGrafter"/>
</dbReference>
<keyword evidence="1" id="KW-0378">Hydrolase</keyword>
<dbReference type="GO" id="GO:0005739">
    <property type="term" value="C:mitochondrion"/>
    <property type="evidence" value="ECO:0007669"/>
    <property type="project" value="TreeGrafter"/>
</dbReference>
<keyword evidence="3" id="KW-0443">Lipid metabolism</keyword>
<proteinExistence type="inferred from homology"/>
<dbReference type="SUPFAM" id="SSF56024">
    <property type="entry name" value="Phospholipase D/nuclease"/>
    <property type="match status" value="1"/>
</dbReference>
<evidence type="ECO:0000256" key="6">
    <source>
        <dbReference type="ARBA" id="ARBA00043167"/>
    </source>
</evidence>
<dbReference type="GO" id="GO:0016042">
    <property type="term" value="P:lipid catabolic process"/>
    <property type="evidence" value="ECO:0007669"/>
    <property type="project" value="UniProtKB-KW"/>
</dbReference>
<gene>
    <name evidence="11" type="ORF">LSH36_217g04050</name>
</gene>
<dbReference type="InterPro" id="IPR051406">
    <property type="entry name" value="PLD_domain"/>
</dbReference>
<dbReference type="InterPro" id="IPR000571">
    <property type="entry name" value="Znf_CCCH"/>
</dbReference>
<reference evidence="11" key="1">
    <citation type="journal article" date="2023" name="Mol. Biol. Evol.">
        <title>Third-Generation Sequencing Reveals the Adaptive Role of the Epigenome in Three Deep-Sea Polychaetes.</title>
        <authorList>
            <person name="Perez M."/>
            <person name="Aroh O."/>
            <person name="Sun Y."/>
            <person name="Lan Y."/>
            <person name="Juniper S.K."/>
            <person name="Young C.R."/>
            <person name="Angers B."/>
            <person name="Qian P.Y."/>
        </authorList>
    </citation>
    <scope>NUCLEOTIDE SEQUENCE</scope>
    <source>
        <strain evidence="11">P08H-3</strain>
    </source>
</reference>
<evidence type="ECO:0000256" key="3">
    <source>
        <dbReference type="ARBA" id="ARBA00023098"/>
    </source>
</evidence>
<comment type="similarity">
    <text evidence="4">Belongs to the phospholipase D family. MitoPLD/Zucchini subfamily.</text>
</comment>